<feature type="compositionally biased region" description="Acidic residues" evidence="3">
    <location>
        <begin position="201"/>
        <end position="222"/>
    </location>
</feature>
<evidence type="ECO:0000313" key="6">
    <source>
        <dbReference type="Proteomes" id="UP000827892"/>
    </source>
</evidence>
<keyword evidence="2" id="KW-0833">Ubl conjugation pathway</keyword>
<protein>
    <recommendedName>
        <fullName evidence="4">SKP1 component POZ domain-containing protein</fullName>
    </recommendedName>
</protein>
<proteinExistence type="inferred from homology"/>
<dbReference type="InterPro" id="IPR001232">
    <property type="entry name" value="SKP1-like"/>
</dbReference>
<dbReference type="Proteomes" id="UP000827892">
    <property type="component" value="Chromosome II"/>
</dbReference>
<dbReference type="AlphaFoldDB" id="A0AAE9DJ45"/>
<dbReference type="PANTHER" id="PTHR11165">
    <property type="entry name" value="SKP1"/>
    <property type="match status" value="1"/>
</dbReference>
<accession>A0AAE9DJ45</accession>
<dbReference type="InterPro" id="IPR016073">
    <property type="entry name" value="Skp1_comp_POZ"/>
</dbReference>
<dbReference type="GO" id="GO:0006511">
    <property type="term" value="P:ubiquitin-dependent protein catabolic process"/>
    <property type="evidence" value="ECO:0007669"/>
    <property type="project" value="InterPro"/>
</dbReference>
<dbReference type="SUPFAM" id="SSF54695">
    <property type="entry name" value="POZ domain"/>
    <property type="match status" value="1"/>
</dbReference>
<dbReference type="SUPFAM" id="SSF81382">
    <property type="entry name" value="Skp1 dimerisation domain-like"/>
    <property type="match status" value="1"/>
</dbReference>
<feature type="region of interest" description="Disordered" evidence="3">
    <location>
        <begin position="187"/>
        <end position="235"/>
    </location>
</feature>
<dbReference type="InterPro" id="IPR011333">
    <property type="entry name" value="SKP1/BTB/POZ_sf"/>
</dbReference>
<dbReference type="InterPro" id="IPR036296">
    <property type="entry name" value="SKP1-like_dim_sf"/>
</dbReference>
<gene>
    <name evidence="5" type="ORF">L3Y34_017840</name>
</gene>
<reference evidence="5 6" key="1">
    <citation type="submission" date="2022-05" db="EMBL/GenBank/DDBJ databases">
        <title>Chromosome-level reference genomes for two strains of Caenorhabditis briggsae: an improved platform for comparative genomics.</title>
        <authorList>
            <person name="Stevens L."/>
            <person name="Andersen E.C."/>
        </authorList>
    </citation>
    <scope>NUCLEOTIDE SEQUENCE [LARGE SCALE GENOMIC DNA]</scope>
    <source>
        <strain evidence="5">QX1410_ONT</strain>
        <tissue evidence="5">Whole-organism</tissue>
    </source>
</reference>
<dbReference type="Pfam" id="PF03931">
    <property type="entry name" value="Skp1_POZ"/>
    <property type="match status" value="1"/>
</dbReference>
<evidence type="ECO:0000313" key="5">
    <source>
        <dbReference type="EMBL" id="ULU05438.1"/>
    </source>
</evidence>
<dbReference type="InterPro" id="IPR016897">
    <property type="entry name" value="SKP1"/>
</dbReference>
<feature type="domain" description="SKP1 component POZ" evidence="4">
    <location>
        <begin position="53"/>
        <end position="118"/>
    </location>
</feature>
<dbReference type="SMART" id="SM00512">
    <property type="entry name" value="Skp1"/>
    <property type="match status" value="1"/>
</dbReference>
<dbReference type="EMBL" id="CP090892">
    <property type="protein sequence ID" value="ULU05438.1"/>
    <property type="molecule type" value="Genomic_DNA"/>
</dbReference>
<feature type="compositionally biased region" description="Basic and acidic residues" evidence="3">
    <location>
        <begin position="191"/>
        <end position="200"/>
    </location>
</feature>
<name>A0AAE9DJ45_CAEBR</name>
<organism evidence="5 6">
    <name type="scientific">Caenorhabditis briggsae</name>
    <dbReference type="NCBI Taxonomy" id="6238"/>
    <lineage>
        <taxon>Eukaryota</taxon>
        <taxon>Metazoa</taxon>
        <taxon>Ecdysozoa</taxon>
        <taxon>Nematoda</taxon>
        <taxon>Chromadorea</taxon>
        <taxon>Rhabditida</taxon>
        <taxon>Rhabditina</taxon>
        <taxon>Rhabditomorpha</taxon>
        <taxon>Rhabditoidea</taxon>
        <taxon>Rhabditidae</taxon>
        <taxon>Peloderinae</taxon>
        <taxon>Caenorhabditis</taxon>
    </lineage>
</organism>
<evidence type="ECO:0000256" key="2">
    <source>
        <dbReference type="ARBA" id="ARBA00022786"/>
    </source>
</evidence>
<comment type="similarity">
    <text evidence="1">Belongs to the SKP1 family.</text>
</comment>
<evidence type="ECO:0000256" key="1">
    <source>
        <dbReference type="ARBA" id="ARBA00009993"/>
    </source>
</evidence>
<evidence type="ECO:0000259" key="4">
    <source>
        <dbReference type="Pfam" id="PF03931"/>
    </source>
</evidence>
<evidence type="ECO:0000256" key="3">
    <source>
        <dbReference type="SAM" id="MobiDB-lite"/>
    </source>
</evidence>
<dbReference type="Gene3D" id="3.30.710.10">
    <property type="entry name" value="Potassium Channel Kv1.1, Chain A"/>
    <property type="match status" value="1"/>
</dbReference>
<sequence>MDLCAKLLARDDVRGIKARAIGLQFFGGYLKLTNARKRTMTTDEPSSSISQELITVVSSDGKDFELTVELAQQSETLAKLIANFDYHLKDVKKEPIPLGNIASAQMEKVCVWLKHHQNKKWTPPGKSDVPSYSFDKWTNAYLTIPNSELFELMSAANYLNIQHLYETLCRRIASKIAGKTSSEMRQALNLKSDEEIKAAEIDEEEEEEKEEDDESSSEDQEMSDISLSPEPPIND</sequence>